<dbReference type="PANTHER" id="PTHR46086">
    <property type="entry name" value="ALPHA/BETA-HYDROLASES SUPERFAMILY PROTEIN"/>
    <property type="match status" value="1"/>
</dbReference>
<evidence type="ECO:0000256" key="1">
    <source>
        <dbReference type="ARBA" id="ARBA00022801"/>
    </source>
</evidence>
<feature type="domain" description="Fungal lipase-type" evidence="3">
    <location>
        <begin position="201"/>
        <end position="359"/>
    </location>
</feature>
<feature type="transmembrane region" description="Helical" evidence="2">
    <location>
        <begin position="281"/>
        <end position="302"/>
    </location>
</feature>
<reference evidence="4 5" key="1">
    <citation type="submission" date="2019-12" db="EMBL/GenBank/DDBJ databases">
        <authorList>
            <person name="Alioto T."/>
            <person name="Alioto T."/>
            <person name="Gomez Garrido J."/>
        </authorList>
    </citation>
    <scope>NUCLEOTIDE SEQUENCE [LARGE SCALE GENOMIC DNA]</scope>
</reference>
<name>A0A8S0R3Z0_OLEEU</name>
<proteinExistence type="predicted"/>
<dbReference type="AlphaFoldDB" id="A0A8S0R3Z0"/>
<keyword evidence="2" id="KW-0812">Transmembrane</keyword>
<organism evidence="4 5">
    <name type="scientific">Olea europaea subsp. europaea</name>
    <dbReference type="NCBI Taxonomy" id="158383"/>
    <lineage>
        <taxon>Eukaryota</taxon>
        <taxon>Viridiplantae</taxon>
        <taxon>Streptophyta</taxon>
        <taxon>Embryophyta</taxon>
        <taxon>Tracheophyta</taxon>
        <taxon>Spermatophyta</taxon>
        <taxon>Magnoliopsida</taxon>
        <taxon>eudicotyledons</taxon>
        <taxon>Gunneridae</taxon>
        <taxon>Pentapetalae</taxon>
        <taxon>asterids</taxon>
        <taxon>lamiids</taxon>
        <taxon>Lamiales</taxon>
        <taxon>Oleaceae</taxon>
        <taxon>Oleeae</taxon>
        <taxon>Olea</taxon>
    </lineage>
</organism>
<dbReference type="GO" id="GO:0004806">
    <property type="term" value="F:triacylglycerol lipase activity"/>
    <property type="evidence" value="ECO:0007669"/>
    <property type="project" value="InterPro"/>
</dbReference>
<dbReference type="Pfam" id="PF01764">
    <property type="entry name" value="Lipase_3"/>
    <property type="match status" value="1"/>
</dbReference>
<dbReference type="GO" id="GO:0006629">
    <property type="term" value="P:lipid metabolic process"/>
    <property type="evidence" value="ECO:0007669"/>
    <property type="project" value="InterPro"/>
</dbReference>
<dbReference type="Proteomes" id="UP000594638">
    <property type="component" value="Unassembled WGS sequence"/>
</dbReference>
<dbReference type="PANTHER" id="PTHR46086:SF31">
    <property type="entry name" value="FUNGAL LIPASE-LIKE DOMAIN-CONTAINING PROTEIN"/>
    <property type="match status" value="1"/>
</dbReference>
<dbReference type="Gramene" id="OE9A090909T1">
    <property type="protein sequence ID" value="OE9A090909C1"/>
    <property type="gene ID" value="OE9A090909"/>
</dbReference>
<evidence type="ECO:0000259" key="3">
    <source>
        <dbReference type="Pfam" id="PF01764"/>
    </source>
</evidence>
<sequence length="466" mass="53896">MDFKCNKSFCSDYRLLKPEEAGLIDVFRTLFSDDSGKRKFIDCPEGKRPEPFKRRLLIFVSILVQKLLLAVEKPMAWFGSLVEQWLNLLSSNGSLSSLILNFVRGKVVYPDKTTMSFKSIIGHVDNRRELDNKIKLGDKRYNAALSMMAAKVSYENKAYIESTVTEYWKMDFLGSYDFWNDYQEKATTQACIFNDQNDKIVVAFRGTEPFDANAWSTDFDISWYEIQGFGKVHGGFMKALGLQRNQGWPREQAADKKQEVAYYAIRKILKRLLRKNEKAKFIITGHSLGGALAILFPAILAFHQETWLLERLEGIYTFGQPRVGDENFGEFLKEELRKYNIDYYRLVYCFDMVPRLPLDDSTFLFKHFGTCVYYNSFYQGKIVAEEPDKNYFSLRWLIPKIINAIWELIRSFIISYPRGADYEEGGLLRLLRVIGLLTAGLSAHCPQDYVNATRLGPSEVYLSELS</sequence>
<dbReference type="CDD" id="cd00519">
    <property type="entry name" value="Lipase_3"/>
    <property type="match status" value="1"/>
</dbReference>
<dbReference type="EMBL" id="CACTIH010002122">
    <property type="protein sequence ID" value="CAA2973720.1"/>
    <property type="molecule type" value="Genomic_DNA"/>
</dbReference>
<evidence type="ECO:0000256" key="2">
    <source>
        <dbReference type="SAM" id="Phobius"/>
    </source>
</evidence>
<dbReference type="InterPro" id="IPR029058">
    <property type="entry name" value="AB_hydrolase_fold"/>
</dbReference>
<keyword evidence="5" id="KW-1185">Reference proteome</keyword>
<keyword evidence="2" id="KW-1133">Transmembrane helix</keyword>
<protein>
    <submittedName>
        <fullName evidence="4">Fungal lipase-like domain containing</fullName>
    </submittedName>
</protein>
<keyword evidence="1" id="KW-0378">Hydrolase</keyword>
<dbReference type="SUPFAM" id="SSF53474">
    <property type="entry name" value="alpha/beta-Hydrolases"/>
    <property type="match status" value="1"/>
</dbReference>
<dbReference type="OrthoDB" id="438440at2759"/>
<comment type="caution">
    <text evidence="4">The sequence shown here is derived from an EMBL/GenBank/DDBJ whole genome shotgun (WGS) entry which is preliminary data.</text>
</comment>
<dbReference type="InterPro" id="IPR002921">
    <property type="entry name" value="Fungal_lipase-type"/>
</dbReference>
<keyword evidence="2" id="KW-0472">Membrane</keyword>
<evidence type="ECO:0000313" key="4">
    <source>
        <dbReference type="EMBL" id="CAA2973720.1"/>
    </source>
</evidence>
<dbReference type="Gene3D" id="3.40.50.1820">
    <property type="entry name" value="alpha/beta hydrolase"/>
    <property type="match status" value="1"/>
</dbReference>
<accession>A0A8S0R3Z0</accession>
<evidence type="ECO:0000313" key="5">
    <source>
        <dbReference type="Proteomes" id="UP000594638"/>
    </source>
</evidence>
<dbReference type="InterPro" id="IPR044819">
    <property type="entry name" value="OBL-like"/>
</dbReference>
<gene>
    <name evidence="4" type="ORF">OLEA9_A090909</name>
</gene>